<dbReference type="RefSeq" id="WP_144077015.1">
    <property type="nucleotide sequence ID" value="NZ_CP076130.1"/>
</dbReference>
<reference evidence="1 2" key="1">
    <citation type="submission" date="2021-05" db="EMBL/GenBank/DDBJ databases">
        <title>Comparative genomic studies on the polysaccharide-degrading batcterial strains of the Flammeovirga genus.</title>
        <authorList>
            <person name="Zewei F."/>
            <person name="Zheng Z."/>
            <person name="Yu L."/>
            <person name="Ruyue G."/>
            <person name="Yanhong M."/>
            <person name="Yuanyuan C."/>
            <person name="Jingyan G."/>
            <person name="Wenjun H."/>
        </authorList>
    </citation>
    <scope>NUCLEOTIDE SEQUENCE [LARGE SCALE GENOMIC DNA]</scope>
    <source>
        <strain evidence="1 2">YS10</strain>
        <plasmid evidence="1 2">p1</plasmid>
    </source>
</reference>
<geneLocation type="plasmid" evidence="1 2">
    <name>p1</name>
</geneLocation>
<organism evidence="1 2">
    <name type="scientific">Flammeovirga kamogawensis</name>
    <dbReference type="NCBI Taxonomy" id="373891"/>
    <lineage>
        <taxon>Bacteria</taxon>
        <taxon>Pseudomonadati</taxon>
        <taxon>Bacteroidota</taxon>
        <taxon>Cytophagia</taxon>
        <taxon>Cytophagales</taxon>
        <taxon>Flammeovirgaceae</taxon>
        <taxon>Flammeovirga</taxon>
    </lineage>
</organism>
<accession>A0ABX8H3P9</accession>
<evidence type="ECO:0000313" key="2">
    <source>
        <dbReference type="Proteomes" id="UP000682802"/>
    </source>
</evidence>
<sequence length="222" mass="26356">MQEDKIKLLLKFGESKYINDMYYNEYLYFSPIDNFIKYEQDTANRNDLDEGVLELIKGDSIELSDDNGNQVSFNKKNNDKLKLNFKVKENEMPYLICCFYLIEIDSNSDEHIEKFDKKVYEFGTSAIAYKNYHFIKNSIFESIRKIDPSSSVQIEKVNYYDKESYNGKLGYFHKAKQYEYQKEFRILIKSEKLKGRPLKLEIPKLIKFSTLITEVIDLKIVP</sequence>
<proteinExistence type="predicted"/>
<gene>
    <name evidence="1" type="ORF">KM029_26490</name>
</gene>
<dbReference type="EMBL" id="CP076130">
    <property type="protein sequence ID" value="QWG10525.1"/>
    <property type="molecule type" value="Genomic_DNA"/>
</dbReference>
<dbReference type="Proteomes" id="UP000682802">
    <property type="component" value="Plasmid p1"/>
</dbReference>
<protein>
    <submittedName>
        <fullName evidence="1">DUF3124 domain-containing protein</fullName>
    </submittedName>
</protein>
<evidence type="ECO:0000313" key="1">
    <source>
        <dbReference type="EMBL" id="QWG10525.1"/>
    </source>
</evidence>
<name>A0ABX8H3P9_9BACT</name>
<keyword evidence="1" id="KW-0614">Plasmid</keyword>
<keyword evidence="2" id="KW-1185">Reference proteome</keyword>